<dbReference type="EMBL" id="JAOAMV010000002">
    <property type="protein sequence ID" value="MCT2558547.1"/>
    <property type="molecule type" value="Genomic_DNA"/>
</dbReference>
<dbReference type="EC" id="5.1.1.-" evidence="3"/>
<keyword evidence="2 3" id="KW-0413">Isomerase</keyword>
<sequence>MRKLGLIGGMSWASTRDYYEFLNRGIQRKVSPESSAPLLIESLDFATLRAIEEDSGWDRAADILCDSARRLVDAGAGALLICANSMHKVYDRVAGAAGVPVIHIADCVGREMQAAGVKSAALVGTRNVMTESFYRRRLVSHGVDLLPPDMDQVKMIDRIIYDELMRGKATRDAERAMKTWITLKEREGAEAIVLACTELSMVVDVDANVLPVFDSTRAHCRAGIDWLLSDE</sequence>
<dbReference type="InterPro" id="IPR001920">
    <property type="entry name" value="Asp/Glu_race"/>
</dbReference>
<reference evidence="3" key="1">
    <citation type="submission" date="2022-09" db="EMBL/GenBank/DDBJ databases">
        <title>The genome sequence of Tsuneonella sp. YG55.</title>
        <authorList>
            <person name="Liu Y."/>
        </authorList>
    </citation>
    <scope>NUCLEOTIDE SEQUENCE</scope>
    <source>
        <strain evidence="3">YG55</strain>
    </source>
</reference>
<dbReference type="InterPro" id="IPR004380">
    <property type="entry name" value="Asp_race"/>
</dbReference>
<comment type="caution">
    <text evidence="3">The sequence shown here is derived from an EMBL/GenBank/DDBJ whole genome shotgun (WGS) entry which is preliminary data.</text>
</comment>
<dbReference type="AlphaFoldDB" id="A0A9X2W0M9"/>
<dbReference type="PROSITE" id="PS00924">
    <property type="entry name" value="ASP_GLU_RACEMASE_2"/>
    <property type="match status" value="1"/>
</dbReference>
<evidence type="ECO:0000313" key="3">
    <source>
        <dbReference type="EMBL" id="MCT2558547.1"/>
    </source>
</evidence>
<dbReference type="PANTHER" id="PTHR21198:SF7">
    <property type="entry name" value="ASPARTATE-GLUTAMATE RACEMASE FAMILY"/>
    <property type="match status" value="1"/>
</dbReference>
<dbReference type="InterPro" id="IPR015942">
    <property type="entry name" value="Asp/Glu/hydantoin_racemase"/>
</dbReference>
<dbReference type="InterPro" id="IPR033134">
    <property type="entry name" value="Asp/Glu_racemase_AS_2"/>
</dbReference>
<dbReference type="SUPFAM" id="SSF53681">
    <property type="entry name" value="Aspartate/glutamate racemase"/>
    <property type="match status" value="2"/>
</dbReference>
<dbReference type="RefSeq" id="WP_259961380.1">
    <property type="nucleotide sequence ID" value="NZ_JAOAMV010000002.1"/>
</dbReference>
<dbReference type="Gene3D" id="3.40.50.1860">
    <property type="match status" value="2"/>
</dbReference>
<dbReference type="PANTHER" id="PTHR21198">
    <property type="entry name" value="GLUTAMATE RACEMASE"/>
    <property type="match status" value="1"/>
</dbReference>
<accession>A0A9X2W0M9</accession>
<gene>
    <name evidence="3" type="ORF">N0B51_06090</name>
</gene>
<dbReference type="NCBIfam" id="TIGR00035">
    <property type="entry name" value="asp_race"/>
    <property type="match status" value="1"/>
</dbReference>
<proteinExistence type="inferred from homology"/>
<evidence type="ECO:0000313" key="4">
    <source>
        <dbReference type="Proteomes" id="UP001142648"/>
    </source>
</evidence>
<evidence type="ECO:0000256" key="1">
    <source>
        <dbReference type="ARBA" id="ARBA00007847"/>
    </source>
</evidence>
<keyword evidence="4" id="KW-1185">Reference proteome</keyword>
<evidence type="ECO:0000256" key="2">
    <source>
        <dbReference type="ARBA" id="ARBA00023235"/>
    </source>
</evidence>
<organism evidence="3 4">
    <name type="scientific">Tsuneonella litorea</name>
    <dbReference type="NCBI Taxonomy" id="2976475"/>
    <lineage>
        <taxon>Bacteria</taxon>
        <taxon>Pseudomonadati</taxon>
        <taxon>Pseudomonadota</taxon>
        <taxon>Alphaproteobacteria</taxon>
        <taxon>Sphingomonadales</taxon>
        <taxon>Erythrobacteraceae</taxon>
        <taxon>Tsuneonella</taxon>
    </lineage>
</organism>
<name>A0A9X2W0M9_9SPHN</name>
<dbReference type="GO" id="GO:0047661">
    <property type="term" value="F:amino-acid racemase activity"/>
    <property type="evidence" value="ECO:0007669"/>
    <property type="project" value="InterPro"/>
</dbReference>
<dbReference type="Pfam" id="PF01177">
    <property type="entry name" value="Asp_Glu_race"/>
    <property type="match status" value="1"/>
</dbReference>
<comment type="similarity">
    <text evidence="1">Belongs to the aspartate/glutamate racemases family.</text>
</comment>
<protein>
    <submittedName>
        <fullName evidence="3">Amino acid racemase</fullName>
        <ecNumber evidence="3">5.1.1.-</ecNumber>
    </submittedName>
</protein>
<dbReference type="Proteomes" id="UP001142648">
    <property type="component" value="Unassembled WGS sequence"/>
</dbReference>